<evidence type="ECO:0000256" key="1">
    <source>
        <dbReference type="SAM" id="MobiDB-lite"/>
    </source>
</evidence>
<sequence>MITTDEPETRMNPGGYLLNAQEANREQREENGESEAGNTDGGVVTLKRKTAGTLPTGALRAKKSQPIRVGI</sequence>
<protein>
    <submittedName>
        <fullName evidence="2">Uncharacterized protein</fullName>
    </submittedName>
</protein>
<dbReference type="EMBL" id="CP071137">
    <property type="protein sequence ID" value="QWY78764.1"/>
    <property type="molecule type" value="Genomic_DNA"/>
</dbReference>
<organism evidence="2 3">
    <name type="scientific">Ferrovum myxofaciens</name>
    <dbReference type="NCBI Taxonomy" id="416213"/>
    <lineage>
        <taxon>Bacteria</taxon>
        <taxon>Pseudomonadati</taxon>
        <taxon>Pseudomonadota</taxon>
        <taxon>Betaproteobacteria</taxon>
        <taxon>Ferrovales</taxon>
        <taxon>Ferrovaceae</taxon>
        <taxon>Ferrovum</taxon>
    </lineage>
</organism>
<evidence type="ECO:0000313" key="2">
    <source>
        <dbReference type="EMBL" id="QWY78764.1"/>
    </source>
</evidence>
<dbReference type="Proteomes" id="UP000683551">
    <property type="component" value="Chromosome"/>
</dbReference>
<feature type="region of interest" description="Disordered" evidence="1">
    <location>
        <begin position="1"/>
        <end position="71"/>
    </location>
</feature>
<dbReference type="RefSeq" id="WP_273146017.1">
    <property type="nucleotide sequence ID" value="NZ_CP053675.1"/>
</dbReference>
<accession>A0A9E6MYQ2</accession>
<dbReference type="AlphaFoldDB" id="A0A9E6MYQ2"/>
<proteinExistence type="predicted"/>
<name>A0A9E6MYQ2_9PROT</name>
<reference evidence="2" key="1">
    <citation type="submission" date="2021-02" db="EMBL/GenBank/DDBJ databases">
        <title>Comparative genomics of Ferrovum myxofaciens strains, predominant extremophile bacteria forming large biofilm stalactites in acid mine ecosystems.</title>
        <authorList>
            <person name="Burkartova K."/>
            <person name="Ridl J."/>
            <person name="Pajer P."/>
            <person name="Falteisek L."/>
        </authorList>
    </citation>
    <scope>NUCLEOTIDE SEQUENCE</scope>
    <source>
        <strain evidence="2">MI1III</strain>
    </source>
</reference>
<evidence type="ECO:0000313" key="3">
    <source>
        <dbReference type="Proteomes" id="UP000683551"/>
    </source>
</evidence>
<gene>
    <name evidence="2" type="ORF">JZL65_06800</name>
</gene>